<evidence type="ECO:0000313" key="11">
    <source>
        <dbReference type="Proteomes" id="UP000484164"/>
    </source>
</evidence>
<dbReference type="GO" id="GO:0004222">
    <property type="term" value="F:metalloendopeptidase activity"/>
    <property type="evidence" value="ECO:0007669"/>
    <property type="project" value="InterPro"/>
</dbReference>
<accession>A0A6L3ZGC2</accession>
<dbReference type="GO" id="GO:0046872">
    <property type="term" value="F:metal ion binding"/>
    <property type="evidence" value="ECO:0007669"/>
    <property type="project" value="UniProtKB-KW"/>
</dbReference>
<keyword evidence="11" id="KW-1185">Reference proteome</keyword>
<dbReference type="EMBL" id="WBVQ01000001">
    <property type="protein sequence ID" value="KAB2816904.1"/>
    <property type="molecule type" value="Genomic_DNA"/>
</dbReference>
<dbReference type="Pfam" id="PF01431">
    <property type="entry name" value="Peptidase_M13"/>
    <property type="match status" value="1"/>
</dbReference>
<dbReference type="SUPFAM" id="SSF55486">
    <property type="entry name" value="Metalloproteases ('zincins'), catalytic domain"/>
    <property type="match status" value="1"/>
</dbReference>
<dbReference type="InterPro" id="IPR042089">
    <property type="entry name" value="Peptidase_M13_dom_2"/>
</dbReference>
<comment type="similarity">
    <text evidence="2">Belongs to the peptidase M13 family.</text>
</comment>
<evidence type="ECO:0000313" key="10">
    <source>
        <dbReference type="EMBL" id="KAB2816904.1"/>
    </source>
</evidence>
<keyword evidence="4" id="KW-0479">Metal-binding</keyword>
<dbReference type="PROSITE" id="PS51257">
    <property type="entry name" value="PROKAR_LIPOPROTEIN"/>
    <property type="match status" value="1"/>
</dbReference>
<dbReference type="Pfam" id="PF05649">
    <property type="entry name" value="Peptidase_M13_N"/>
    <property type="match status" value="1"/>
</dbReference>
<proteinExistence type="inferred from homology"/>
<keyword evidence="6" id="KW-0862">Zinc</keyword>
<dbReference type="Gene3D" id="1.10.1380.10">
    <property type="entry name" value="Neutral endopeptidase , domain2"/>
    <property type="match status" value="1"/>
</dbReference>
<dbReference type="PANTHER" id="PTHR11733:SF167">
    <property type="entry name" value="FI17812P1-RELATED"/>
    <property type="match status" value="1"/>
</dbReference>
<dbReference type="InterPro" id="IPR018497">
    <property type="entry name" value="Peptidase_M13_C"/>
</dbReference>
<protein>
    <submittedName>
        <fullName evidence="10">M13 family metallopeptidase</fullName>
    </submittedName>
</protein>
<dbReference type="PRINTS" id="PR00786">
    <property type="entry name" value="NEPRILYSIN"/>
</dbReference>
<evidence type="ECO:0000256" key="2">
    <source>
        <dbReference type="ARBA" id="ARBA00007357"/>
    </source>
</evidence>
<dbReference type="OrthoDB" id="9775677at2"/>
<dbReference type="AlphaFoldDB" id="A0A6L3ZGC2"/>
<dbReference type="Gene3D" id="3.40.390.10">
    <property type="entry name" value="Collagenase (Catalytic Domain)"/>
    <property type="match status" value="1"/>
</dbReference>
<feature type="domain" description="Peptidase M13 C-terminal" evidence="8">
    <location>
        <begin position="473"/>
        <end position="672"/>
    </location>
</feature>
<dbReference type="GO" id="GO:0016485">
    <property type="term" value="P:protein processing"/>
    <property type="evidence" value="ECO:0007669"/>
    <property type="project" value="TreeGrafter"/>
</dbReference>
<dbReference type="InterPro" id="IPR000718">
    <property type="entry name" value="Peptidase_M13"/>
</dbReference>
<evidence type="ECO:0000256" key="5">
    <source>
        <dbReference type="ARBA" id="ARBA00022801"/>
    </source>
</evidence>
<dbReference type="PANTHER" id="PTHR11733">
    <property type="entry name" value="ZINC METALLOPROTEASE FAMILY M13 NEPRILYSIN-RELATED"/>
    <property type="match status" value="1"/>
</dbReference>
<evidence type="ECO:0000256" key="4">
    <source>
        <dbReference type="ARBA" id="ARBA00022723"/>
    </source>
</evidence>
<dbReference type="InterPro" id="IPR024079">
    <property type="entry name" value="MetalloPept_cat_dom_sf"/>
</dbReference>
<evidence type="ECO:0000256" key="1">
    <source>
        <dbReference type="ARBA" id="ARBA00001947"/>
    </source>
</evidence>
<feature type="domain" description="Peptidase M13 N-terminal" evidence="9">
    <location>
        <begin position="44"/>
        <end position="421"/>
    </location>
</feature>
<dbReference type="CDD" id="cd08662">
    <property type="entry name" value="M13"/>
    <property type="match status" value="1"/>
</dbReference>
<keyword evidence="3" id="KW-0645">Protease</keyword>
<dbReference type="RefSeq" id="WP_151691476.1">
    <property type="nucleotide sequence ID" value="NZ_BMGX01000002.1"/>
</dbReference>
<evidence type="ECO:0000256" key="3">
    <source>
        <dbReference type="ARBA" id="ARBA00022670"/>
    </source>
</evidence>
<reference evidence="10 11" key="1">
    <citation type="submission" date="2019-10" db="EMBL/GenBank/DDBJ databases">
        <title>Genome sequence of Phaeocystidibacter marisrubri JCM30614 (type strain).</title>
        <authorList>
            <person name="Bowman J.P."/>
        </authorList>
    </citation>
    <scope>NUCLEOTIDE SEQUENCE [LARGE SCALE GENOMIC DNA]</scope>
    <source>
        <strain evidence="10 11">JCM 30614</strain>
    </source>
</reference>
<evidence type="ECO:0000256" key="6">
    <source>
        <dbReference type="ARBA" id="ARBA00022833"/>
    </source>
</evidence>
<sequence length="678" mass="75945">MKMNKLVLAGLCASAVACNQKPEVVEVDPNVGFELSSLDSSYAPCDDFFHFSAQGWLDKNPIPEAESSWGKFSALSKNNQIRVRELFDGLLSSTETAAKGSDAQLVGDLYRSGMDSLRIEKAAFTPIEALVNDFAGVQSVQEWLDAAVRNESKGVSMPFGVYVGPDDKNASMNALHVYQSGLGLPDQAYYVREDSTSQYIQEKYVAHIARMLKMYGMDNSEDIAAEVYAFEKRLAEHMMDRVARRDPANTYNKMTVAELDEMTPNLSFANYLAAQGISTEELIVTSPDYIEFVGEDIANWNPSTLSHYSIWKVIDGFANQLHHEAVQANFDFFSTVLSGVTEMQPRWRRVQGGMSGLSEQIGHLYVDEYFPAEHKAKIEAMVEDLRSAFRVRIENSTWMSAETKGKAIEKLEAFTYKIGYPDTWKDYSDLDIRADDYVGNSIRMSEYLTAENLAKLGKPVDKSEWHMGAHIVNAYYNPSNNEVVFPAGILQPPFYMPEADAALNYGAIGGVIGHEFTHGFDDQGSKYDKDGNLVDWWTPEDRARFEELTSSVVNLYSSYEALPGEFVNGEQTLGENIADLGGLTLAYHAYLKHMEGKEEPAPIGGFTDDQRVFLGWAQVWQVHYTEEALRFRLNNDYHSPGEFRVIGPMSNMPEFWEAYGCGNGTPMHLSDSAHAVIW</sequence>
<evidence type="ECO:0000259" key="9">
    <source>
        <dbReference type="Pfam" id="PF05649"/>
    </source>
</evidence>
<keyword evidence="7" id="KW-0482">Metalloprotease</keyword>
<dbReference type="GO" id="GO:0005886">
    <property type="term" value="C:plasma membrane"/>
    <property type="evidence" value="ECO:0007669"/>
    <property type="project" value="TreeGrafter"/>
</dbReference>
<gene>
    <name evidence="10" type="ORF">F8C82_00465</name>
</gene>
<comment type="cofactor">
    <cofactor evidence="1">
        <name>Zn(2+)</name>
        <dbReference type="ChEBI" id="CHEBI:29105"/>
    </cofactor>
</comment>
<organism evidence="10 11">
    <name type="scientific">Phaeocystidibacter marisrubri</name>
    <dbReference type="NCBI Taxonomy" id="1577780"/>
    <lineage>
        <taxon>Bacteria</taxon>
        <taxon>Pseudomonadati</taxon>
        <taxon>Bacteroidota</taxon>
        <taxon>Flavobacteriia</taxon>
        <taxon>Flavobacteriales</taxon>
        <taxon>Phaeocystidibacteraceae</taxon>
        <taxon>Phaeocystidibacter</taxon>
    </lineage>
</organism>
<name>A0A6L3ZGC2_9FLAO</name>
<dbReference type="InterPro" id="IPR008753">
    <property type="entry name" value="Peptidase_M13_N"/>
</dbReference>
<dbReference type="PROSITE" id="PS51885">
    <property type="entry name" value="NEPRILYSIN"/>
    <property type="match status" value="1"/>
</dbReference>
<keyword evidence="5" id="KW-0378">Hydrolase</keyword>
<dbReference type="Proteomes" id="UP000484164">
    <property type="component" value="Unassembled WGS sequence"/>
</dbReference>
<comment type="caution">
    <text evidence="10">The sequence shown here is derived from an EMBL/GenBank/DDBJ whole genome shotgun (WGS) entry which is preliminary data.</text>
</comment>
<evidence type="ECO:0000259" key="8">
    <source>
        <dbReference type="Pfam" id="PF01431"/>
    </source>
</evidence>
<evidence type="ECO:0000256" key="7">
    <source>
        <dbReference type="ARBA" id="ARBA00023049"/>
    </source>
</evidence>